<dbReference type="Pfam" id="PF03611">
    <property type="entry name" value="EIIC-GAT"/>
    <property type="match status" value="1"/>
</dbReference>
<keyword evidence="7 9" id="KW-1133">Transmembrane helix</keyword>
<dbReference type="InterPro" id="IPR013014">
    <property type="entry name" value="PTS_EIIC_2"/>
</dbReference>
<evidence type="ECO:0000313" key="11">
    <source>
        <dbReference type="EMBL" id="GGK00672.1"/>
    </source>
</evidence>
<comment type="subcellular location">
    <subcellularLocation>
        <location evidence="1">Cell membrane</location>
        <topology evidence="1">Multi-pass membrane protein</topology>
    </subcellularLocation>
</comment>
<dbReference type="PROSITE" id="PS51104">
    <property type="entry name" value="PTS_EIIC_TYPE_2"/>
    <property type="match status" value="1"/>
</dbReference>
<evidence type="ECO:0000256" key="5">
    <source>
        <dbReference type="ARBA" id="ARBA00022683"/>
    </source>
</evidence>
<feature type="transmembrane region" description="Helical" evidence="9">
    <location>
        <begin position="7"/>
        <end position="31"/>
    </location>
</feature>
<reference evidence="11" key="2">
    <citation type="submission" date="2020-09" db="EMBL/GenBank/DDBJ databases">
        <authorList>
            <person name="Sun Q."/>
            <person name="Ohkuma M."/>
        </authorList>
    </citation>
    <scope>NUCLEOTIDE SEQUENCE</scope>
    <source>
        <strain evidence="11">JCM 12580</strain>
    </source>
</reference>
<dbReference type="EMBL" id="BMNQ01000037">
    <property type="protein sequence ID" value="GGK00672.1"/>
    <property type="molecule type" value="Genomic_DNA"/>
</dbReference>
<keyword evidence="2" id="KW-0813">Transport</keyword>
<reference evidence="11" key="1">
    <citation type="journal article" date="2014" name="Int. J. Syst. Evol. Microbiol.">
        <title>Complete genome sequence of Corynebacterium casei LMG S-19264T (=DSM 44701T), isolated from a smear-ripened cheese.</title>
        <authorList>
            <consortium name="US DOE Joint Genome Institute (JGI-PGF)"/>
            <person name="Walter F."/>
            <person name="Albersmeier A."/>
            <person name="Kalinowski J."/>
            <person name="Ruckert C."/>
        </authorList>
    </citation>
    <scope>NUCLEOTIDE SEQUENCE</scope>
    <source>
        <strain evidence="11">JCM 12580</strain>
    </source>
</reference>
<evidence type="ECO:0000256" key="1">
    <source>
        <dbReference type="ARBA" id="ARBA00004651"/>
    </source>
</evidence>
<dbReference type="GO" id="GO:0005886">
    <property type="term" value="C:plasma membrane"/>
    <property type="evidence" value="ECO:0007669"/>
    <property type="project" value="UniProtKB-SubCell"/>
</dbReference>
<dbReference type="Proteomes" id="UP000658382">
    <property type="component" value="Unassembled WGS sequence"/>
</dbReference>
<keyword evidence="3" id="KW-1003">Cell membrane</keyword>
<feature type="transmembrane region" description="Helical" evidence="9">
    <location>
        <begin position="97"/>
        <end position="117"/>
    </location>
</feature>
<keyword evidence="12" id="KW-1185">Reference proteome</keyword>
<evidence type="ECO:0000256" key="8">
    <source>
        <dbReference type="ARBA" id="ARBA00023136"/>
    </source>
</evidence>
<evidence type="ECO:0000256" key="2">
    <source>
        <dbReference type="ARBA" id="ARBA00022448"/>
    </source>
</evidence>
<evidence type="ECO:0000313" key="12">
    <source>
        <dbReference type="Proteomes" id="UP000658382"/>
    </source>
</evidence>
<gene>
    <name evidence="11" type="ORF">GCM10007063_23690</name>
</gene>
<keyword evidence="6 9" id="KW-0812">Transmembrane</keyword>
<accession>A0A917PYX9</accession>
<evidence type="ECO:0000256" key="6">
    <source>
        <dbReference type="ARBA" id="ARBA00022692"/>
    </source>
</evidence>
<dbReference type="GO" id="GO:0015577">
    <property type="term" value="F:galactitol transmembrane transporter activity"/>
    <property type="evidence" value="ECO:0007669"/>
    <property type="project" value="InterPro"/>
</dbReference>
<keyword evidence="8 9" id="KW-0472">Membrane</keyword>
<feature type="domain" description="PTS EIIC type-2" evidence="10">
    <location>
        <begin position="8"/>
        <end position="423"/>
    </location>
</feature>
<evidence type="ECO:0000256" key="3">
    <source>
        <dbReference type="ARBA" id="ARBA00022475"/>
    </source>
</evidence>
<feature type="transmembrane region" description="Helical" evidence="9">
    <location>
        <begin position="37"/>
        <end position="60"/>
    </location>
</feature>
<comment type="caution">
    <text evidence="11">The sequence shown here is derived from an EMBL/GenBank/DDBJ whole genome shotgun (WGS) entry which is preliminary data.</text>
</comment>
<dbReference type="AlphaFoldDB" id="A0A917PYX9"/>
<dbReference type="GO" id="GO:0009401">
    <property type="term" value="P:phosphoenolpyruvate-dependent sugar phosphotransferase system"/>
    <property type="evidence" value="ECO:0007669"/>
    <property type="project" value="UniProtKB-KW"/>
</dbReference>
<protein>
    <submittedName>
        <fullName evidence="11">PTS galactitol transporter subunit IIC</fullName>
    </submittedName>
</protein>
<evidence type="ECO:0000256" key="9">
    <source>
        <dbReference type="SAM" id="Phobius"/>
    </source>
</evidence>
<evidence type="ECO:0000256" key="4">
    <source>
        <dbReference type="ARBA" id="ARBA00022597"/>
    </source>
</evidence>
<feature type="transmembrane region" description="Helical" evidence="9">
    <location>
        <begin position="227"/>
        <end position="249"/>
    </location>
</feature>
<evidence type="ECO:0000256" key="7">
    <source>
        <dbReference type="ARBA" id="ARBA00022989"/>
    </source>
</evidence>
<keyword evidence="4" id="KW-0762">Sugar transport</keyword>
<dbReference type="PIRSF" id="PIRSF006304">
    <property type="entry name" value="GatC"/>
    <property type="match status" value="1"/>
</dbReference>
<organism evidence="11 12">
    <name type="scientific">Lentibacillus kapialis</name>
    <dbReference type="NCBI Taxonomy" id="340214"/>
    <lineage>
        <taxon>Bacteria</taxon>
        <taxon>Bacillati</taxon>
        <taxon>Bacillota</taxon>
        <taxon>Bacilli</taxon>
        <taxon>Bacillales</taxon>
        <taxon>Bacillaceae</taxon>
        <taxon>Lentibacillus</taxon>
    </lineage>
</organism>
<dbReference type="PANTHER" id="PTHR37324:SF2">
    <property type="entry name" value="PTS SYSTEM GALACTITOL-SPECIFIC EIIC COMPONENT"/>
    <property type="match status" value="1"/>
</dbReference>
<feature type="transmembrane region" description="Helical" evidence="9">
    <location>
        <begin position="255"/>
        <end position="276"/>
    </location>
</feature>
<sequence>MSVILDGINYIIGLGVSVMMPIIITILGLVFRQKLGVSFKAGLMVGIGFIGINLIINLLLEEIGPVTNAMVERFDFQLTAVDIGWGSGAAVAWGTEVVPFVFIAIIATNIIMIAFNWTKTMDIDIWNYWQPLFISSALYITTGSMIIAVLSAVINMAIVFKLADWTQKDVEEVLGLEGISLPQIQTTGWAILGYPMNNLLDKTPGIRKLNWTTDKIQERVGMFGEPVMMGLIIGIGLGAAAGFSVGDILHTGVTVAAALILLPRMVALLMEGLTVISEGAQDFLQKRFPDRELYIGLDSALGIGHPFVLSLGLLMIPITLMLAFILPGNKVLPLADLSNLPFYMIFAILPSRGNLLRGLIIGTIIMIVVLYLSSFAAPLMTELGQQFGYNVPEGSAEITNMAIGSQWYTWVVYWVLEQLSGLF</sequence>
<dbReference type="InterPro" id="IPR013853">
    <property type="entry name" value="EIIC-GAT"/>
</dbReference>
<keyword evidence="5" id="KW-0598">Phosphotransferase system</keyword>
<name>A0A917PYX9_9BACI</name>
<dbReference type="RefSeq" id="WP_188633308.1">
    <property type="nucleotide sequence ID" value="NZ_BMNQ01000037.1"/>
</dbReference>
<feature type="transmembrane region" description="Helical" evidence="9">
    <location>
        <begin position="137"/>
        <end position="160"/>
    </location>
</feature>
<feature type="transmembrane region" description="Helical" evidence="9">
    <location>
        <begin position="356"/>
        <end position="378"/>
    </location>
</feature>
<evidence type="ECO:0000259" key="10">
    <source>
        <dbReference type="PROSITE" id="PS51104"/>
    </source>
</evidence>
<dbReference type="PANTHER" id="PTHR37324">
    <property type="entry name" value="PTS SYSTEM GALACTITOL-SPECIFIC EIIC COMPONENT"/>
    <property type="match status" value="1"/>
</dbReference>
<dbReference type="InterPro" id="IPR004703">
    <property type="entry name" value="PTS_sugar-sp_permease"/>
</dbReference>
<proteinExistence type="predicted"/>
<feature type="transmembrane region" description="Helical" evidence="9">
    <location>
        <begin position="297"/>
        <end position="325"/>
    </location>
</feature>